<evidence type="ECO:0000313" key="2">
    <source>
        <dbReference type="EMBL" id="KAJ9154677.1"/>
    </source>
</evidence>
<feature type="compositionally biased region" description="Acidic residues" evidence="1">
    <location>
        <begin position="648"/>
        <end position="669"/>
    </location>
</feature>
<feature type="region of interest" description="Disordered" evidence="1">
    <location>
        <begin position="635"/>
        <end position="685"/>
    </location>
</feature>
<accession>A0AA38SA99</accession>
<dbReference type="Gene3D" id="1.25.40.10">
    <property type="entry name" value="Tetratricopeptide repeat domain"/>
    <property type="match status" value="1"/>
</dbReference>
<dbReference type="InterPro" id="IPR011990">
    <property type="entry name" value="TPR-like_helical_dom_sf"/>
</dbReference>
<dbReference type="Proteomes" id="UP001174691">
    <property type="component" value="Unassembled WGS sequence"/>
</dbReference>
<organism evidence="2 3">
    <name type="scientific">Coniochaeta hoffmannii</name>
    <dbReference type="NCBI Taxonomy" id="91930"/>
    <lineage>
        <taxon>Eukaryota</taxon>
        <taxon>Fungi</taxon>
        <taxon>Dikarya</taxon>
        <taxon>Ascomycota</taxon>
        <taxon>Pezizomycotina</taxon>
        <taxon>Sordariomycetes</taxon>
        <taxon>Sordariomycetidae</taxon>
        <taxon>Coniochaetales</taxon>
        <taxon>Coniochaetaceae</taxon>
        <taxon>Coniochaeta</taxon>
    </lineage>
</organism>
<dbReference type="AlphaFoldDB" id="A0AA38SA99"/>
<dbReference type="CDD" id="cd00105">
    <property type="entry name" value="KH-I"/>
    <property type="match status" value="1"/>
</dbReference>
<dbReference type="EMBL" id="JANBVN010000056">
    <property type="protein sequence ID" value="KAJ9154677.1"/>
    <property type="molecule type" value="Genomic_DNA"/>
</dbReference>
<reference evidence="2" key="1">
    <citation type="submission" date="2022-07" db="EMBL/GenBank/DDBJ databases">
        <title>Fungi with potential for degradation of polypropylene.</title>
        <authorList>
            <person name="Gostincar C."/>
        </authorList>
    </citation>
    <scope>NUCLEOTIDE SEQUENCE</scope>
    <source>
        <strain evidence="2">EXF-13287</strain>
    </source>
</reference>
<evidence type="ECO:0000313" key="3">
    <source>
        <dbReference type="Proteomes" id="UP001174691"/>
    </source>
</evidence>
<sequence>MEYPHPRETLLNDHMHRREVDAQKRHDVFARENHQPVPNWRRVLQELTAATPRYMNGVVRVLMPPVASDALLDPDRENSLWDIRSRTHCYMVVERERDPDGNTVLKISGTRTAVENAIDDIVHVVRKVKVLLVSGTGETVVHDGIERESGTNLAQSGGQISIGPTRSLNELLKPTLLATTAHDIPRPNHWTKQTFEQYVATLTRGRLPQWAASKLYPRRRLSHQHAVVKELIDVFYDPETQASLSSAAFKIALEYLSRRGRTFRPQVRVLFDRLEKLGIPTDTAIFNFLLEASTADRDLRSFSTCVFLMIRRGHEPNIRTWLLFLRLIQSEEVRRYILQAMIHRNLLVSSENLARVAHEMAAYDAERAMQRGLDLATLLVEQSHLYGPDWLNHPLATATCNRIVTVIAKHGKWDMVDQFIDFMASRPSPYVYPNAHTLSVLVEHARVQTYARSAIHLVARFEQLGVAPNRDALRSLFMAFRYHNMVHAADATWQYALLTAKTSSDMATRYAELLELGRRLGWDAAGAEGDIPTTRAADMSTLPTKGLKQAKQYAAYALLLASSRDVFGVRNPAAQDNLLRTLRDRGVRMRFDGCGVAPGVLSGALAEAAERDSRFHRGLGAKRWVVEPAVLPTTAITGSGPLEKADVVGDEGGEEDEADEGVGDGEASGEEIPAGQTEKNSDIEI</sequence>
<gene>
    <name evidence="2" type="ORF">NKR19_g4494</name>
</gene>
<proteinExistence type="predicted"/>
<name>A0AA38SA99_9PEZI</name>
<evidence type="ECO:0000256" key="1">
    <source>
        <dbReference type="SAM" id="MobiDB-lite"/>
    </source>
</evidence>
<keyword evidence="3" id="KW-1185">Reference proteome</keyword>
<evidence type="ECO:0008006" key="4">
    <source>
        <dbReference type="Google" id="ProtNLM"/>
    </source>
</evidence>
<protein>
    <recommendedName>
        <fullName evidence="4">Pentatricopeptide repeat domain-containing protein</fullName>
    </recommendedName>
</protein>
<comment type="caution">
    <text evidence="2">The sequence shown here is derived from an EMBL/GenBank/DDBJ whole genome shotgun (WGS) entry which is preliminary data.</text>
</comment>